<dbReference type="InterPro" id="IPR010559">
    <property type="entry name" value="Sig_transdc_His_kin_internal"/>
</dbReference>
<dbReference type="PANTHER" id="PTHR34220">
    <property type="entry name" value="SENSOR HISTIDINE KINASE YPDA"/>
    <property type="match status" value="1"/>
</dbReference>
<dbReference type="SUPFAM" id="SSF55874">
    <property type="entry name" value="ATPase domain of HSP90 chaperone/DNA topoisomerase II/histidine kinase"/>
    <property type="match status" value="1"/>
</dbReference>
<keyword evidence="1" id="KW-0808">Transferase</keyword>
<dbReference type="EMBL" id="RIAR02000001">
    <property type="protein sequence ID" value="NSL85780.1"/>
    <property type="molecule type" value="Genomic_DNA"/>
</dbReference>
<gene>
    <name evidence="1" type="ORF">ECE50_002985</name>
</gene>
<dbReference type="AlphaFoldDB" id="A0A3S1CQT4"/>
<dbReference type="GO" id="GO:0016020">
    <property type="term" value="C:membrane"/>
    <property type="evidence" value="ECO:0007669"/>
    <property type="project" value="InterPro"/>
</dbReference>
<evidence type="ECO:0000313" key="2">
    <source>
        <dbReference type="Proteomes" id="UP000281028"/>
    </source>
</evidence>
<dbReference type="RefSeq" id="WP_127041522.1">
    <property type="nucleotide sequence ID" value="NZ_JAABOK010000008.1"/>
</dbReference>
<dbReference type="InterPro" id="IPR036890">
    <property type="entry name" value="HATPase_C_sf"/>
</dbReference>
<dbReference type="OrthoDB" id="9792992at2"/>
<sequence length="341" mass="39324">MNKKLIPALYHVLFWMIYAIFWTTYSMLYYGTPLGGAAFLTLLWMIGQGSSLYIIAYLLIPRLLASRRYVVLALSMLVVLVLGAAFITLTTLPVIRHLMPAFPLKAWQMGPSILLTNFYMTFLFLAIKWGRDKILQQKRQQQLEKEQTAHELKFLKSQLNPHFLFNAINSIYILIKKDPDYAAAMLARFADMLRYQLYECNSSHISIDKEIGYLNHYLEVEQLRKGNTVAVQYHVAPEVRHFHIAPLLLIPFVENAFKHVSVFPDKSNHVIINLTYDNHIFEFSAVNTMDINNGYTHGQAPGGIGLENVKRRLELLYNGQHRLHITNDGQLFSVLLRINIP</sequence>
<comment type="caution">
    <text evidence="1">The sequence shown here is derived from an EMBL/GenBank/DDBJ whole genome shotgun (WGS) entry which is preliminary data.</text>
</comment>
<dbReference type="InterPro" id="IPR050640">
    <property type="entry name" value="Bact_2-comp_sensor_kinase"/>
</dbReference>
<reference evidence="1" key="1">
    <citation type="submission" date="2020-05" db="EMBL/GenBank/DDBJ databases">
        <title>Chitinophaga laudate sp. nov., isolated from a tropical peat swamp.</title>
        <authorList>
            <person name="Goh C.B.S."/>
            <person name="Lee M.S."/>
            <person name="Parimannan S."/>
            <person name="Pasbakhsh P."/>
            <person name="Yule C.M."/>
            <person name="Rajandas H."/>
            <person name="Loke S."/>
            <person name="Croft L."/>
            <person name="Tan J.B.L."/>
        </authorList>
    </citation>
    <scope>NUCLEOTIDE SEQUENCE</scope>
    <source>
        <strain evidence="1">Mgbs1</strain>
    </source>
</reference>
<dbReference type="Proteomes" id="UP000281028">
    <property type="component" value="Unassembled WGS sequence"/>
</dbReference>
<dbReference type="GO" id="GO:0000155">
    <property type="term" value="F:phosphorelay sensor kinase activity"/>
    <property type="evidence" value="ECO:0007669"/>
    <property type="project" value="InterPro"/>
</dbReference>
<keyword evidence="2" id="KW-1185">Reference proteome</keyword>
<proteinExistence type="predicted"/>
<organism evidence="1 2">
    <name type="scientific">Chitinophaga solisilvae</name>
    <dbReference type="NCBI Taxonomy" id="1233460"/>
    <lineage>
        <taxon>Bacteria</taxon>
        <taxon>Pseudomonadati</taxon>
        <taxon>Bacteroidota</taxon>
        <taxon>Chitinophagia</taxon>
        <taxon>Chitinophagales</taxon>
        <taxon>Chitinophagaceae</taxon>
        <taxon>Chitinophaga</taxon>
    </lineage>
</organism>
<accession>A0A3S1CQT4</accession>
<name>A0A3S1CQT4_9BACT</name>
<keyword evidence="1" id="KW-0418">Kinase</keyword>
<protein>
    <submittedName>
        <fullName evidence="1">Histidine kinase</fullName>
    </submittedName>
</protein>
<dbReference type="Pfam" id="PF06580">
    <property type="entry name" value="His_kinase"/>
    <property type="match status" value="1"/>
</dbReference>
<evidence type="ECO:0000313" key="1">
    <source>
        <dbReference type="EMBL" id="NSL85780.1"/>
    </source>
</evidence>
<dbReference type="PANTHER" id="PTHR34220:SF7">
    <property type="entry name" value="SENSOR HISTIDINE KINASE YPDA"/>
    <property type="match status" value="1"/>
</dbReference>